<dbReference type="Pfam" id="PF13360">
    <property type="entry name" value="PQQ_2"/>
    <property type="match status" value="1"/>
</dbReference>
<evidence type="ECO:0000313" key="3">
    <source>
        <dbReference type="EMBL" id="QEF97576.1"/>
    </source>
</evidence>
<feature type="chain" id="PRO_5022844392" description="Pyrrolo-quinoline quinone repeat domain-containing protein" evidence="1">
    <location>
        <begin position="26"/>
        <end position="315"/>
    </location>
</feature>
<keyword evidence="4" id="KW-1185">Reference proteome</keyword>
<name>A0A5B9MBF4_9BACT</name>
<feature type="signal peptide" evidence="1">
    <location>
        <begin position="1"/>
        <end position="25"/>
    </location>
</feature>
<organism evidence="3 4">
    <name type="scientific">Stieleria maiorica</name>
    <dbReference type="NCBI Taxonomy" id="2795974"/>
    <lineage>
        <taxon>Bacteria</taxon>
        <taxon>Pseudomonadati</taxon>
        <taxon>Planctomycetota</taxon>
        <taxon>Planctomycetia</taxon>
        <taxon>Pirellulales</taxon>
        <taxon>Pirellulaceae</taxon>
        <taxon>Stieleria</taxon>
    </lineage>
</organism>
<evidence type="ECO:0000256" key="1">
    <source>
        <dbReference type="SAM" id="SignalP"/>
    </source>
</evidence>
<evidence type="ECO:0000313" key="4">
    <source>
        <dbReference type="Proteomes" id="UP000321353"/>
    </source>
</evidence>
<gene>
    <name evidence="3" type="ORF">Mal15_16170</name>
</gene>
<dbReference type="KEGG" id="smam:Mal15_16170"/>
<dbReference type="EMBL" id="CP036264">
    <property type="protein sequence ID" value="QEF97576.1"/>
    <property type="molecule type" value="Genomic_DNA"/>
</dbReference>
<dbReference type="Proteomes" id="UP000321353">
    <property type="component" value="Chromosome"/>
</dbReference>
<reference evidence="3 4" key="1">
    <citation type="submission" date="2019-02" db="EMBL/GenBank/DDBJ databases">
        <title>Planctomycetal bacteria perform biofilm scaping via a novel small molecule.</title>
        <authorList>
            <person name="Jeske O."/>
            <person name="Boedeker C."/>
            <person name="Wiegand S."/>
            <person name="Breitling P."/>
            <person name="Kallscheuer N."/>
            <person name="Jogler M."/>
            <person name="Rohde M."/>
            <person name="Petersen J."/>
            <person name="Medema M.H."/>
            <person name="Surup F."/>
            <person name="Jogler C."/>
        </authorList>
    </citation>
    <scope>NUCLEOTIDE SEQUENCE [LARGE SCALE GENOMIC DNA]</scope>
    <source>
        <strain evidence="3 4">Mal15</strain>
    </source>
</reference>
<keyword evidence="1" id="KW-0732">Signal</keyword>
<accession>A0A5B9MBF4</accession>
<protein>
    <recommendedName>
        <fullName evidence="2">Pyrrolo-quinoline quinone repeat domain-containing protein</fullName>
    </recommendedName>
</protein>
<proteinExistence type="predicted"/>
<dbReference type="Gene3D" id="2.130.10.10">
    <property type="entry name" value="YVTN repeat-like/Quinoprotein amine dehydrogenase"/>
    <property type="match status" value="1"/>
</dbReference>
<dbReference type="AlphaFoldDB" id="A0A5B9MBF4"/>
<dbReference type="InterPro" id="IPR015943">
    <property type="entry name" value="WD40/YVTN_repeat-like_dom_sf"/>
</dbReference>
<evidence type="ECO:0000259" key="2">
    <source>
        <dbReference type="Pfam" id="PF13360"/>
    </source>
</evidence>
<sequence precursor="true">MTVFPLSNIPSMRFLFCLSVALILAAPLTAGSPLVANERNTLYWFDSDGQVTASVKLKAAPHDIHVLPNGNVLTHQGTEIVELDANSRDVVWSFDALRLATAKKVELHSIAPLPGEKLMVALSGEGKIYEIDREGNVHKQFNLKRDRPHPHRDTRLVRPIIAGDDWTYLVAQEGDGYVREYTRNGAIVWEYDVPLFGKQPLGGHGPEAFGDSVFSALRLPNGNTLIGTGNGHSVLEVTPEKEIVWQVDQNDLKGITLAWVTTLQVRDNGNIIVGNCHAGPGQPQIVEIDRKKNVVWSFTDFEHLGNSVSNSVVLR</sequence>
<dbReference type="SUPFAM" id="SSF63829">
    <property type="entry name" value="Calcium-dependent phosphotriesterase"/>
    <property type="match status" value="1"/>
</dbReference>
<dbReference type="InterPro" id="IPR002372">
    <property type="entry name" value="PQQ_rpt_dom"/>
</dbReference>
<feature type="domain" description="Pyrrolo-quinoline quinone repeat" evidence="2">
    <location>
        <begin position="40"/>
        <end position="291"/>
    </location>
</feature>